<proteinExistence type="predicted"/>
<reference evidence="1 2" key="1">
    <citation type="submission" date="2014-04" db="EMBL/GenBank/DDBJ databases">
        <authorList>
            <consortium name="DOE Joint Genome Institute"/>
            <person name="Kuo A."/>
            <person name="Kohler A."/>
            <person name="Jargeat P."/>
            <person name="Nagy L.G."/>
            <person name="Floudas D."/>
            <person name="Copeland A."/>
            <person name="Barry K.W."/>
            <person name="Cichocki N."/>
            <person name="Veneault-Fourrey C."/>
            <person name="LaButti K."/>
            <person name="Lindquist E.A."/>
            <person name="Lipzen A."/>
            <person name="Lundell T."/>
            <person name="Morin E."/>
            <person name="Murat C."/>
            <person name="Sun H."/>
            <person name="Tunlid A."/>
            <person name="Henrissat B."/>
            <person name="Grigoriev I.V."/>
            <person name="Hibbett D.S."/>
            <person name="Martin F."/>
            <person name="Nordberg H.P."/>
            <person name="Cantor M.N."/>
            <person name="Hua S.X."/>
        </authorList>
    </citation>
    <scope>NUCLEOTIDE SEQUENCE [LARGE SCALE GENOMIC DNA]</scope>
    <source>
        <strain evidence="1 2">Ve08.2h10</strain>
    </source>
</reference>
<dbReference type="EMBL" id="KN828073">
    <property type="protein sequence ID" value="KIK75498.1"/>
    <property type="molecule type" value="Genomic_DNA"/>
</dbReference>
<dbReference type="Proteomes" id="UP000054538">
    <property type="component" value="Unassembled WGS sequence"/>
</dbReference>
<organism evidence="1 2">
    <name type="scientific">Paxillus rubicundulus Ve08.2h10</name>
    <dbReference type="NCBI Taxonomy" id="930991"/>
    <lineage>
        <taxon>Eukaryota</taxon>
        <taxon>Fungi</taxon>
        <taxon>Dikarya</taxon>
        <taxon>Basidiomycota</taxon>
        <taxon>Agaricomycotina</taxon>
        <taxon>Agaricomycetes</taxon>
        <taxon>Agaricomycetidae</taxon>
        <taxon>Boletales</taxon>
        <taxon>Paxilineae</taxon>
        <taxon>Paxillaceae</taxon>
        <taxon>Paxillus</taxon>
    </lineage>
</organism>
<keyword evidence="2" id="KW-1185">Reference proteome</keyword>
<reference evidence="2" key="2">
    <citation type="submission" date="2015-01" db="EMBL/GenBank/DDBJ databases">
        <title>Evolutionary Origins and Diversification of the Mycorrhizal Mutualists.</title>
        <authorList>
            <consortium name="DOE Joint Genome Institute"/>
            <consortium name="Mycorrhizal Genomics Consortium"/>
            <person name="Kohler A."/>
            <person name="Kuo A."/>
            <person name="Nagy L.G."/>
            <person name="Floudas D."/>
            <person name="Copeland A."/>
            <person name="Barry K.W."/>
            <person name="Cichocki N."/>
            <person name="Veneault-Fourrey C."/>
            <person name="LaButti K."/>
            <person name="Lindquist E.A."/>
            <person name="Lipzen A."/>
            <person name="Lundell T."/>
            <person name="Morin E."/>
            <person name="Murat C."/>
            <person name="Riley R."/>
            <person name="Ohm R."/>
            <person name="Sun H."/>
            <person name="Tunlid A."/>
            <person name="Henrissat B."/>
            <person name="Grigoriev I.V."/>
            <person name="Hibbett D.S."/>
            <person name="Martin F."/>
        </authorList>
    </citation>
    <scope>NUCLEOTIDE SEQUENCE [LARGE SCALE GENOMIC DNA]</scope>
    <source>
        <strain evidence="2">Ve08.2h10</strain>
    </source>
</reference>
<accession>A0A0D0CK01</accession>
<protein>
    <submittedName>
        <fullName evidence="1">Uncharacterized protein</fullName>
    </submittedName>
</protein>
<dbReference type="HOGENOM" id="CLU_2850364_0_0_1"/>
<dbReference type="InParanoid" id="A0A0D0CK01"/>
<dbReference type="AlphaFoldDB" id="A0A0D0CK01"/>
<name>A0A0D0CK01_9AGAM</name>
<evidence type="ECO:0000313" key="1">
    <source>
        <dbReference type="EMBL" id="KIK75498.1"/>
    </source>
</evidence>
<evidence type="ECO:0000313" key="2">
    <source>
        <dbReference type="Proteomes" id="UP000054538"/>
    </source>
</evidence>
<sequence length="65" mass="7277">MVDVSTGLCYFILETFHGIPMGVIPIKWDPLLGKVHQWTSNFGKIFDEDMYHPADSQGATDLGHV</sequence>
<gene>
    <name evidence="1" type="ORF">PAXRUDRAFT_18953</name>
</gene>